<evidence type="ECO:0000259" key="2">
    <source>
        <dbReference type="PROSITE" id="PS50020"/>
    </source>
</evidence>
<dbReference type="PANTHER" id="PTHR47852">
    <property type="entry name" value="OS06G0298400 PROTEIN"/>
    <property type="match status" value="1"/>
</dbReference>
<dbReference type="Gene3D" id="2.20.70.10">
    <property type="match status" value="3"/>
</dbReference>
<dbReference type="SMART" id="SM00015">
    <property type="entry name" value="IQ"/>
    <property type="match status" value="4"/>
</dbReference>
<evidence type="ECO:0000313" key="4">
    <source>
        <dbReference type="Proteomes" id="UP000243579"/>
    </source>
</evidence>
<dbReference type="Pfam" id="PF00397">
    <property type="entry name" value="WW"/>
    <property type="match status" value="3"/>
</dbReference>
<feature type="domain" description="WW" evidence="2">
    <location>
        <begin position="312"/>
        <end position="332"/>
    </location>
</feature>
<dbReference type="InterPro" id="IPR001202">
    <property type="entry name" value="WW_dom"/>
</dbReference>
<keyword evidence="4" id="KW-1185">Reference proteome</keyword>
<evidence type="ECO:0000313" key="3">
    <source>
        <dbReference type="EMBL" id="OQR94459.1"/>
    </source>
</evidence>
<dbReference type="SUPFAM" id="SSF51045">
    <property type="entry name" value="WW domain"/>
    <property type="match status" value="3"/>
</dbReference>
<reference evidence="3 4" key="1">
    <citation type="journal article" date="2014" name="Genome Biol. Evol.">
        <title>The secreted proteins of Achlya hypogyna and Thraustotheca clavata identify the ancestral oomycete secretome and reveal gene acquisitions by horizontal gene transfer.</title>
        <authorList>
            <person name="Misner I."/>
            <person name="Blouin N."/>
            <person name="Leonard G."/>
            <person name="Richards T.A."/>
            <person name="Lane C.E."/>
        </authorList>
    </citation>
    <scope>NUCLEOTIDE SEQUENCE [LARGE SCALE GENOMIC DNA]</scope>
    <source>
        <strain evidence="3 4">ATCC 48635</strain>
    </source>
</reference>
<dbReference type="EMBL" id="JNBR01000362">
    <property type="protein sequence ID" value="OQR94459.1"/>
    <property type="molecule type" value="Genomic_DNA"/>
</dbReference>
<dbReference type="AlphaFoldDB" id="A0A1V9Z907"/>
<dbReference type="PANTHER" id="PTHR47852:SF2">
    <property type="entry name" value="WW DOMAIN-CONTAINING PROTEIN"/>
    <property type="match status" value="1"/>
</dbReference>
<sequence length="502" mass="58518">MTTYPEWREDLFGVPIDRSAPARGRVAVRPPPPGLSPMAQDSRDHRRLWQTQPRLTSAEQDTLTQPRICAFRVACKGAKATRKCYHCCKFDPAKTGLYCDECFETRHPPLRIPHSWGRLDEDELDEEKQWLAHLARHKMAQDYRELELLLEHTTSFLASTEVYDNNMDSEVDKAVADMKSIDHSIRGLMADVATQLKTRNLPQAVAVRKIQDMWKVRKARNRLRLMIQSIYAEMVDPATGQVYYLNKRTNMTRWDKPKALETTNQRKPRRKKPMSPHEAALFIQKAFRARQARLAIRRLVRSVYVRVQDPATGKYYYYNKYTNTTSWTKPKLLGSDELAPKRTQSFTPESAAAAIQRMLRCALARRQLRRLLSRVYQKILEPSLGRYYYFNVKTRTVSWERPRFVHDDQLLSPRAFAVVAAEEEAAARQQRIARIRQFSASEAASYVQRRVRVHQARKRLLQMARDAYRAVFDPTTGMYFYHNTRTGAVSWTRPSFCTDLPV</sequence>
<dbReference type="InterPro" id="IPR000048">
    <property type="entry name" value="IQ_motif_EF-hand-BS"/>
</dbReference>
<dbReference type="InterPro" id="IPR036020">
    <property type="entry name" value="WW_dom_sf"/>
</dbReference>
<dbReference type="PROSITE" id="PS50096">
    <property type="entry name" value="IQ"/>
    <property type="match status" value="3"/>
</dbReference>
<dbReference type="Proteomes" id="UP000243579">
    <property type="component" value="Unassembled WGS sequence"/>
</dbReference>
<dbReference type="OrthoDB" id="63972at2759"/>
<name>A0A1V9Z907_ACHHY</name>
<protein>
    <recommendedName>
        <fullName evidence="2">WW domain-containing protein</fullName>
    </recommendedName>
</protein>
<feature type="domain" description="WW" evidence="2">
    <location>
        <begin position="385"/>
        <end position="404"/>
    </location>
</feature>
<dbReference type="SMART" id="SM00456">
    <property type="entry name" value="WW"/>
    <property type="match status" value="4"/>
</dbReference>
<feature type="region of interest" description="Disordered" evidence="1">
    <location>
        <begin position="22"/>
        <end position="45"/>
    </location>
</feature>
<dbReference type="CDD" id="cd00201">
    <property type="entry name" value="WW"/>
    <property type="match status" value="1"/>
</dbReference>
<proteinExistence type="predicted"/>
<evidence type="ECO:0000256" key="1">
    <source>
        <dbReference type="SAM" id="MobiDB-lite"/>
    </source>
</evidence>
<comment type="caution">
    <text evidence="3">The sequence shown here is derived from an EMBL/GenBank/DDBJ whole genome shotgun (WGS) entry which is preliminary data.</text>
</comment>
<gene>
    <name evidence="3" type="ORF">ACHHYP_01297</name>
</gene>
<accession>A0A1V9Z907</accession>
<dbReference type="Gene3D" id="1.20.5.190">
    <property type="match status" value="1"/>
</dbReference>
<organism evidence="3 4">
    <name type="scientific">Achlya hypogyna</name>
    <name type="common">Oomycete</name>
    <name type="synonym">Protoachlya hypogyna</name>
    <dbReference type="NCBI Taxonomy" id="1202772"/>
    <lineage>
        <taxon>Eukaryota</taxon>
        <taxon>Sar</taxon>
        <taxon>Stramenopiles</taxon>
        <taxon>Oomycota</taxon>
        <taxon>Saprolegniomycetes</taxon>
        <taxon>Saprolegniales</taxon>
        <taxon>Achlyaceae</taxon>
        <taxon>Achlya</taxon>
    </lineage>
</organism>
<dbReference type="PROSITE" id="PS50020">
    <property type="entry name" value="WW_DOMAIN_2"/>
    <property type="match status" value="3"/>
</dbReference>
<feature type="domain" description="WW" evidence="2">
    <location>
        <begin position="239"/>
        <end position="259"/>
    </location>
</feature>
<feature type="region of interest" description="Disordered" evidence="1">
    <location>
        <begin position="257"/>
        <end position="276"/>
    </location>
</feature>